<dbReference type="STRING" id="118200.A0A093IQ86"/>
<keyword evidence="5" id="KW-1185">Reference proteome</keyword>
<proteinExistence type="predicted"/>
<dbReference type="Proteomes" id="UP000053875">
    <property type="component" value="Unassembled WGS sequence"/>
</dbReference>
<dbReference type="GO" id="GO:0042102">
    <property type="term" value="P:positive regulation of T cell proliferation"/>
    <property type="evidence" value="ECO:0007669"/>
    <property type="project" value="TreeGrafter"/>
</dbReference>
<feature type="transmembrane region" description="Helical" evidence="2">
    <location>
        <begin position="79"/>
        <end position="103"/>
    </location>
</feature>
<keyword evidence="2" id="KW-1133">Transmembrane helix</keyword>
<evidence type="ECO:0000256" key="2">
    <source>
        <dbReference type="SAM" id="Phobius"/>
    </source>
</evidence>
<dbReference type="Pfam" id="PF09256">
    <property type="entry name" value="BaffR-Tall_bind"/>
    <property type="match status" value="1"/>
</dbReference>
<accession>A0A093IQ86</accession>
<protein>
    <recommendedName>
        <fullName evidence="3">Tumour necrosis factor receptor 13C TALL-1 binding domain-containing protein</fullName>
    </recommendedName>
</protein>
<dbReference type="PANTHER" id="PTHR20437:SF2">
    <property type="entry name" value="TUMOR NECROSIS FACTOR RECEPTOR SUPERFAMILY MEMBER 13C"/>
    <property type="match status" value="1"/>
</dbReference>
<dbReference type="GO" id="GO:0009897">
    <property type="term" value="C:external side of plasma membrane"/>
    <property type="evidence" value="ECO:0007669"/>
    <property type="project" value="TreeGrafter"/>
</dbReference>
<evidence type="ECO:0000256" key="1">
    <source>
        <dbReference type="SAM" id="MobiDB-lite"/>
    </source>
</evidence>
<dbReference type="GO" id="GO:0031295">
    <property type="term" value="P:T cell costimulation"/>
    <property type="evidence" value="ECO:0007669"/>
    <property type="project" value="TreeGrafter"/>
</dbReference>
<keyword evidence="2" id="KW-0472">Membrane</keyword>
<feature type="non-terminal residue" evidence="4">
    <location>
        <position position="222"/>
    </location>
</feature>
<dbReference type="PRINTS" id="PR01964">
    <property type="entry name" value="TNFACTORR13C"/>
</dbReference>
<reference evidence="4 5" key="1">
    <citation type="submission" date="2014-04" db="EMBL/GenBank/DDBJ databases">
        <title>Genome evolution of avian class.</title>
        <authorList>
            <person name="Zhang G."/>
            <person name="Li C."/>
        </authorList>
    </citation>
    <scope>NUCLEOTIDE SEQUENCE [LARGE SCALE GENOMIC DNA]</scope>
    <source>
        <strain evidence="4">BGI_N307</strain>
    </source>
</reference>
<sequence>SRSAMASSAKAAAPSSCLSSQCFDLLTKSCVECSELFKDNTTVPLLTLLASCPTAEPTHTVPTSTSVPTLPSVDLPNTVLVIGVPVTVVIILALAALWLFLACKVQKRRRKRKAMDKEAKGNTDATSPLPGPSYQDPDVVEGDTTLTPAAYPHLNEGLKMMGPPRKAPAKRSPCCQGDANGDVVLLSAVYPRHEECSHSFPLPATELGATVLVTTKTTQNFA</sequence>
<dbReference type="AlphaFoldDB" id="A0A093IQ86"/>
<dbReference type="GO" id="GO:0033209">
    <property type="term" value="P:tumor necrosis factor-mediated signaling pathway"/>
    <property type="evidence" value="ECO:0007669"/>
    <property type="project" value="InterPro"/>
</dbReference>
<dbReference type="GO" id="GO:0030890">
    <property type="term" value="P:positive regulation of B cell proliferation"/>
    <property type="evidence" value="ECO:0007669"/>
    <property type="project" value="TreeGrafter"/>
</dbReference>
<evidence type="ECO:0000259" key="3">
    <source>
        <dbReference type="Pfam" id="PF09256"/>
    </source>
</evidence>
<organism evidence="4 5">
    <name type="scientific">Dryobates pubescens</name>
    <name type="common">Downy woodpecker</name>
    <name type="synonym">Picoides pubescens</name>
    <dbReference type="NCBI Taxonomy" id="118200"/>
    <lineage>
        <taxon>Eukaryota</taxon>
        <taxon>Metazoa</taxon>
        <taxon>Chordata</taxon>
        <taxon>Craniata</taxon>
        <taxon>Vertebrata</taxon>
        <taxon>Euteleostomi</taxon>
        <taxon>Archelosauria</taxon>
        <taxon>Archosauria</taxon>
        <taxon>Dinosauria</taxon>
        <taxon>Saurischia</taxon>
        <taxon>Theropoda</taxon>
        <taxon>Coelurosauria</taxon>
        <taxon>Aves</taxon>
        <taxon>Neognathae</taxon>
        <taxon>Neoaves</taxon>
        <taxon>Telluraves</taxon>
        <taxon>Coraciimorphae</taxon>
        <taxon>Piciformes</taxon>
        <taxon>Picidae</taxon>
        <taxon>Dryobates</taxon>
    </lineage>
</organism>
<keyword evidence="2" id="KW-0812">Transmembrane</keyword>
<dbReference type="GO" id="GO:0038023">
    <property type="term" value="F:signaling receptor activity"/>
    <property type="evidence" value="ECO:0007669"/>
    <property type="project" value="InterPro"/>
</dbReference>
<dbReference type="InterPro" id="IPR022338">
    <property type="entry name" value="TNFR_13C"/>
</dbReference>
<gene>
    <name evidence="4" type="ORF">N307_05059</name>
</gene>
<feature type="domain" description="Tumour necrosis factor receptor 13C TALL-1 binding" evidence="3">
    <location>
        <begin position="14"/>
        <end position="37"/>
    </location>
</feature>
<evidence type="ECO:0000313" key="4">
    <source>
        <dbReference type="EMBL" id="KFV68836.1"/>
    </source>
</evidence>
<feature type="non-terminal residue" evidence="4">
    <location>
        <position position="1"/>
    </location>
</feature>
<dbReference type="GO" id="GO:0031296">
    <property type="term" value="P:B cell costimulation"/>
    <property type="evidence" value="ECO:0007669"/>
    <property type="project" value="TreeGrafter"/>
</dbReference>
<feature type="region of interest" description="Disordered" evidence="1">
    <location>
        <begin position="112"/>
        <end position="145"/>
    </location>
</feature>
<name>A0A093IQ86_DRYPU</name>
<dbReference type="EMBL" id="KL216282">
    <property type="protein sequence ID" value="KFV68836.1"/>
    <property type="molecule type" value="Genomic_DNA"/>
</dbReference>
<dbReference type="PANTHER" id="PTHR20437">
    <property type="entry name" value="TUMOR NECROSIS FACTOR RECEPTOR SUBFAMILY MEMBER 13/17"/>
    <property type="match status" value="1"/>
</dbReference>
<evidence type="ECO:0000313" key="5">
    <source>
        <dbReference type="Proteomes" id="UP000053875"/>
    </source>
</evidence>
<dbReference type="InterPro" id="IPR043521">
    <property type="entry name" value="TNFR_13C/17"/>
</dbReference>
<dbReference type="InterPro" id="IPR015336">
    <property type="entry name" value="TNFR_13C_TALL-1-bd"/>
</dbReference>